<evidence type="ECO:0000256" key="5">
    <source>
        <dbReference type="ARBA" id="ARBA00050305"/>
    </source>
</evidence>
<dbReference type="RefSeq" id="WP_123926792.1">
    <property type="nucleotide sequence ID" value="NZ_CP033896.1"/>
</dbReference>
<dbReference type="Gene3D" id="3.40.50.300">
    <property type="entry name" value="P-loop containing nucleotide triphosphate hydrolases"/>
    <property type="match status" value="1"/>
</dbReference>
<protein>
    <recommendedName>
        <fullName evidence="8">Trehalose import ATP-binding protein SugC</fullName>
    </recommendedName>
    <alternativeName>
        <fullName evidence="10">Nucleotide-binding domain of SugABC transporter</fullName>
    </alternativeName>
    <alternativeName>
        <fullName evidence="9">SugABC transporter ATPase SugC</fullName>
    </alternativeName>
</protein>
<dbReference type="OrthoDB" id="9802264at2"/>
<feature type="domain" description="ABC transporter" evidence="11">
    <location>
        <begin position="14"/>
        <end position="249"/>
    </location>
</feature>
<evidence type="ECO:0000313" key="12">
    <source>
        <dbReference type="EMBL" id="AZA13110.1"/>
    </source>
</evidence>
<comment type="subunit">
    <text evidence="7">Monomer. Homodimerizes in the presence of ATP. The complex is composed of two ATP-binding proteins (SugC), two transmembrane proteins (SugA and SugB) and a solute-binding protein (LpqY).</text>
</comment>
<keyword evidence="2" id="KW-0813">Transport</keyword>
<dbReference type="Pfam" id="PF08402">
    <property type="entry name" value="TOBE_2"/>
    <property type="match status" value="1"/>
</dbReference>
<evidence type="ECO:0000256" key="9">
    <source>
        <dbReference type="ARBA" id="ARBA00080647"/>
    </source>
</evidence>
<dbReference type="EMBL" id="CP033896">
    <property type="protein sequence ID" value="AZA13110.1"/>
    <property type="molecule type" value="Genomic_DNA"/>
</dbReference>
<evidence type="ECO:0000256" key="3">
    <source>
        <dbReference type="ARBA" id="ARBA00022741"/>
    </source>
</evidence>
<dbReference type="GO" id="GO:0043190">
    <property type="term" value="C:ATP-binding cassette (ABC) transporter complex"/>
    <property type="evidence" value="ECO:0007669"/>
    <property type="project" value="InterPro"/>
</dbReference>
<dbReference type="GO" id="GO:0016887">
    <property type="term" value="F:ATP hydrolysis activity"/>
    <property type="evidence" value="ECO:0007669"/>
    <property type="project" value="InterPro"/>
</dbReference>
<dbReference type="InterPro" id="IPR008995">
    <property type="entry name" value="Mo/tungstate-bd_C_term_dom"/>
</dbReference>
<dbReference type="InterPro" id="IPR003593">
    <property type="entry name" value="AAA+_ATPase"/>
</dbReference>
<dbReference type="SMART" id="SM00382">
    <property type="entry name" value="AAA"/>
    <property type="match status" value="1"/>
</dbReference>
<dbReference type="SUPFAM" id="SSF52540">
    <property type="entry name" value="P-loop containing nucleoside triphosphate hydrolases"/>
    <property type="match status" value="1"/>
</dbReference>
<proteinExistence type="predicted"/>
<accession>A0A3G6J9I7</accession>
<gene>
    <name evidence="12" type="primary">potA1</name>
    <name evidence="12" type="ORF">CCHOA_03495</name>
</gene>
<organism evidence="12 13">
    <name type="scientific">Corynebacterium choanae</name>
    <dbReference type="NCBI Taxonomy" id="1862358"/>
    <lineage>
        <taxon>Bacteria</taxon>
        <taxon>Bacillati</taxon>
        <taxon>Actinomycetota</taxon>
        <taxon>Actinomycetes</taxon>
        <taxon>Mycobacteriales</taxon>
        <taxon>Corynebacteriaceae</taxon>
        <taxon>Corynebacterium</taxon>
    </lineage>
</organism>
<dbReference type="Proteomes" id="UP000269019">
    <property type="component" value="Chromosome"/>
</dbReference>
<dbReference type="PROSITE" id="PS00211">
    <property type="entry name" value="ABC_TRANSPORTER_1"/>
    <property type="match status" value="1"/>
</dbReference>
<evidence type="ECO:0000256" key="1">
    <source>
        <dbReference type="ARBA" id="ARBA00004515"/>
    </source>
</evidence>
<name>A0A3G6J9I7_9CORY</name>
<reference evidence="12 13" key="1">
    <citation type="submission" date="2018-11" db="EMBL/GenBank/DDBJ databases">
        <authorList>
            <person name="Kleinhagauer T."/>
            <person name="Glaeser S.P."/>
            <person name="Spergser J."/>
            <person name="Ruckert C."/>
            <person name="Kaempfer P."/>
            <person name="Busse H.-J."/>
        </authorList>
    </citation>
    <scope>NUCLEOTIDE SEQUENCE [LARGE SCALE GENOMIC DNA]</scope>
    <source>
        <strain evidence="12 13">200CH</strain>
    </source>
</reference>
<dbReference type="PANTHER" id="PTHR42781">
    <property type="entry name" value="SPERMIDINE/PUTRESCINE IMPORT ATP-BINDING PROTEIN POTA"/>
    <property type="match status" value="1"/>
</dbReference>
<dbReference type="AlphaFoldDB" id="A0A3G6J9I7"/>
<evidence type="ECO:0000256" key="2">
    <source>
        <dbReference type="ARBA" id="ARBA00022448"/>
    </source>
</evidence>
<evidence type="ECO:0000256" key="7">
    <source>
        <dbReference type="ARBA" id="ARBA00063658"/>
    </source>
</evidence>
<dbReference type="PANTHER" id="PTHR42781:SF4">
    <property type="entry name" value="SPERMIDINE_PUTRESCINE IMPORT ATP-BINDING PROTEIN POTA"/>
    <property type="match status" value="1"/>
</dbReference>
<keyword evidence="3" id="KW-0547">Nucleotide-binding</keyword>
<dbReference type="InterPro" id="IPR003439">
    <property type="entry name" value="ABC_transporter-like_ATP-bd"/>
</dbReference>
<keyword evidence="12" id="KW-0378">Hydrolase</keyword>
<evidence type="ECO:0000313" key="13">
    <source>
        <dbReference type="Proteomes" id="UP000269019"/>
    </source>
</evidence>
<dbReference type="FunFam" id="3.40.50.300:FF:000042">
    <property type="entry name" value="Maltose/maltodextrin ABC transporter, ATP-binding protein"/>
    <property type="match status" value="1"/>
</dbReference>
<keyword evidence="4 12" id="KW-0067">ATP-binding</keyword>
<dbReference type="PROSITE" id="PS50893">
    <property type="entry name" value="ABC_TRANSPORTER_2"/>
    <property type="match status" value="1"/>
</dbReference>
<evidence type="ECO:0000256" key="10">
    <source>
        <dbReference type="ARBA" id="ARBA00082626"/>
    </source>
</evidence>
<comment type="subcellular location">
    <subcellularLocation>
        <location evidence="1">Cell inner membrane</location>
        <topology evidence="1">Peripheral membrane protein</topology>
        <orientation evidence="1">Cytoplasmic side</orientation>
    </subcellularLocation>
</comment>
<evidence type="ECO:0000259" key="11">
    <source>
        <dbReference type="PROSITE" id="PS50893"/>
    </source>
</evidence>
<dbReference type="InterPro" id="IPR013611">
    <property type="entry name" value="Transp-assoc_OB_typ2"/>
</dbReference>
<dbReference type="Pfam" id="PF00005">
    <property type="entry name" value="ABC_tran"/>
    <property type="match status" value="1"/>
</dbReference>
<keyword evidence="13" id="KW-1185">Reference proteome</keyword>
<dbReference type="GO" id="GO:0140359">
    <property type="term" value="F:ABC-type transporter activity"/>
    <property type="evidence" value="ECO:0007669"/>
    <property type="project" value="UniProtKB-ARBA"/>
</dbReference>
<comment type="catalytic activity">
    <reaction evidence="5">
        <text>alpha,alpha-trehalose(out) + ATP + H2O = alpha,alpha-trehalose(in) + ADP + phosphate + H(+)</text>
        <dbReference type="Rhea" id="RHEA:75203"/>
        <dbReference type="ChEBI" id="CHEBI:15377"/>
        <dbReference type="ChEBI" id="CHEBI:15378"/>
        <dbReference type="ChEBI" id="CHEBI:16551"/>
        <dbReference type="ChEBI" id="CHEBI:30616"/>
        <dbReference type="ChEBI" id="CHEBI:43474"/>
        <dbReference type="ChEBI" id="CHEBI:456216"/>
    </reaction>
</comment>
<evidence type="ECO:0000256" key="8">
    <source>
        <dbReference type="ARBA" id="ARBA00072105"/>
    </source>
</evidence>
<dbReference type="SUPFAM" id="SSF50331">
    <property type="entry name" value="MOP-like"/>
    <property type="match status" value="1"/>
</dbReference>
<dbReference type="GO" id="GO:0005524">
    <property type="term" value="F:ATP binding"/>
    <property type="evidence" value="ECO:0007669"/>
    <property type="project" value="UniProtKB-KW"/>
</dbReference>
<dbReference type="InterPro" id="IPR027417">
    <property type="entry name" value="P-loop_NTPase"/>
</dbReference>
<dbReference type="KEGG" id="ccho:CCHOA_03495"/>
<comment type="function">
    <text evidence="6">Part of the ABC transporter complex LpqY-SugA-SugB-SugC, which is highly specific for uptake of trehalose. Involved in the recycling of extracellular trehalose released from trehalose-containing molecules synthesized by M.tuberculosis. Trehalose uptake is essential for virulence. Responsible for energy coupling to the transport system.</text>
</comment>
<dbReference type="Gene3D" id="2.40.50.100">
    <property type="match status" value="1"/>
</dbReference>
<dbReference type="InterPro" id="IPR050093">
    <property type="entry name" value="ABC_SmlMolc_Importer"/>
</dbReference>
<sequence length="387" mass="41881">MSLTSHATQQPASLELRNISKVYPTKKGNVTAVSDANLVMEPGEFVTLLGPSGCGKTTNLRMIAGFESPTTGEILLDGVDIVSVPPAKRPMSMVFQSYALFPHLSVRENVAFGLQLDRKLSKAEISSRVDSAMEAMGILEYADRGPHELSGGQQQRVALARALVMEPRVLLFDEPLSNLDAKLRDQMRFEIRRIQQELGITSVFVTHDQDEAMTMSDKIVVMSRGRVEQVGTPQQVYRQPRSKFVAEFLGSANFLPVQVSAPEAVTTPAGNPGFRCAVTLRDRTFAVAAADTVTGPAAELMIRAEDLRLADQTGEHDEAHWYIDGLVASSAFHGDAINYVVDTVDYGQLKVKVSGTADMVPTGKAVTVVVDPARSWIIPPAPAAATS</sequence>
<evidence type="ECO:0000256" key="4">
    <source>
        <dbReference type="ARBA" id="ARBA00022840"/>
    </source>
</evidence>
<dbReference type="InterPro" id="IPR017871">
    <property type="entry name" value="ABC_transporter-like_CS"/>
</dbReference>
<evidence type="ECO:0000256" key="6">
    <source>
        <dbReference type="ARBA" id="ARBA00056091"/>
    </source>
</evidence>